<evidence type="ECO:0000259" key="1">
    <source>
        <dbReference type="Pfam" id="PF13443"/>
    </source>
</evidence>
<gene>
    <name evidence="2" type="ORF">SY111_15440</name>
</gene>
<proteinExistence type="predicted"/>
<dbReference type="Pfam" id="PF13443">
    <property type="entry name" value="HTH_26"/>
    <property type="match status" value="1"/>
</dbReference>
<evidence type="ECO:0000313" key="2">
    <source>
        <dbReference type="EMBL" id="GET08920.1"/>
    </source>
</evidence>
<protein>
    <submittedName>
        <fullName evidence="2">Transcriptional regulator</fullName>
    </submittedName>
</protein>
<dbReference type="GO" id="GO:0003677">
    <property type="term" value="F:DNA binding"/>
    <property type="evidence" value="ECO:0007669"/>
    <property type="project" value="InterPro"/>
</dbReference>
<dbReference type="RefSeq" id="WP_172586254.1">
    <property type="nucleotide sequence ID" value="NZ_BLAN01000108.1"/>
</dbReference>
<name>A0A6F9XUV5_9LACO</name>
<comment type="caution">
    <text evidence="2">The sequence shown here is derived from an EMBL/GenBank/DDBJ whole genome shotgun (WGS) entry which is preliminary data.</text>
</comment>
<organism evidence="2">
    <name type="scientific">Ligilactobacillus agilis</name>
    <dbReference type="NCBI Taxonomy" id="1601"/>
    <lineage>
        <taxon>Bacteria</taxon>
        <taxon>Bacillati</taxon>
        <taxon>Bacillota</taxon>
        <taxon>Bacilli</taxon>
        <taxon>Lactobacillales</taxon>
        <taxon>Lactobacillaceae</taxon>
        <taxon>Ligilactobacillus</taxon>
    </lineage>
</organism>
<dbReference type="InterPro" id="IPR001387">
    <property type="entry name" value="Cro/C1-type_HTH"/>
</dbReference>
<feature type="domain" description="HTH cro/C1-type" evidence="1">
    <location>
        <begin position="8"/>
        <end position="66"/>
    </location>
</feature>
<dbReference type="Proteomes" id="UP000494178">
    <property type="component" value="Unassembled WGS sequence"/>
</dbReference>
<sequence length="72" mass="8481">MKISYKPLWKKLSLLGIKKKELWRLAQISSSTCQKLRNNEHVTTHTLLKICEVLECDISDIIEIIDTQREQK</sequence>
<dbReference type="AlphaFoldDB" id="A0A6F9XUV5"/>
<dbReference type="SUPFAM" id="SSF47413">
    <property type="entry name" value="lambda repressor-like DNA-binding domains"/>
    <property type="match status" value="1"/>
</dbReference>
<dbReference type="EMBL" id="BLAN01000108">
    <property type="protein sequence ID" value="GET08920.1"/>
    <property type="molecule type" value="Genomic_DNA"/>
</dbReference>
<accession>A0A6F9XUV5</accession>
<reference evidence="2" key="1">
    <citation type="submission" date="2019-10" db="EMBL/GenBank/DDBJ databases">
        <title>Lactobacillus agilis SY111 Whole Genome Sequencing Project.</title>
        <authorList>
            <person name="Suzuki S."/>
            <person name="Endo A."/>
            <person name="Maeno S."/>
            <person name="Shiwa Y."/>
            <person name="Matsutani M."/>
            <person name="Kajikawa A."/>
        </authorList>
    </citation>
    <scope>NUCLEOTIDE SEQUENCE</scope>
    <source>
        <strain evidence="2">SY111</strain>
    </source>
</reference>
<dbReference type="InterPro" id="IPR010982">
    <property type="entry name" value="Lambda_DNA-bd_dom_sf"/>
</dbReference>
<dbReference type="Gene3D" id="1.10.260.40">
    <property type="entry name" value="lambda repressor-like DNA-binding domains"/>
    <property type="match status" value="1"/>
</dbReference>